<keyword evidence="1" id="KW-0175">Coiled coil</keyword>
<reference evidence="3 4" key="1">
    <citation type="submission" date="2013-02" db="EMBL/GenBank/DDBJ databases">
        <title>The Genome Annotation of Plasmodium falciparum FCH/4.</title>
        <authorList>
            <consortium name="The Broad Institute Genome Sequencing Platform"/>
            <consortium name="The Broad Institute Genome Sequencing Center for Infectious Disease"/>
            <person name="Neafsey D."/>
            <person name="Hoffman S."/>
            <person name="Volkman S."/>
            <person name="Rosenthal P."/>
            <person name="Walker B."/>
            <person name="Young S.K."/>
            <person name="Zeng Q."/>
            <person name="Gargeya S."/>
            <person name="Fitzgerald M."/>
            <person name="Haas B."/>
            <person name="Abouelleil A."/>
            <person name="Allen A.W."/>
            <person name="Alvarado L."/>
            <person name="Arachchi H.M."/>
            <person name="Berlin A.M."/>
            <person name="Chapman S.B."/>
            <person name="Gainer-Dewar J."/>
            <person name="Goldberg J."/>
            <person name="Griggs A."/>
            <person name="Gujja S."/>
            <person name="Hansen M."/>
            <person name="Howarth C."/>
            <person name="Imamovic A."/>
            <person name="Ireland A."/>
            <person name="Larimer J."/>
            <person name="McCowan C."/>
            <person name="Murphy C."/>
            <person name="Pearson M."/>
            <person name="Poon T.W."/>
            <person name="Priest M."/>
            <person name="Roberts A."/>
            <person name="Saif S."/>
            <person name="Shea T."/>
            <person name="Sisk P."/>
            <person name="Sykes S."/>
            <person name="Wortman J."/>
            <person name="Nusbaum C."/>
            <person name="Birren B."/>
        </authorList>
    </citation>
    <scope>NUCLEOTIDE SEQUENCE [LARGE SCALE GENOMIC DNA]</scope>
    <source>
        <strain evidence="3 4">FCH/4</strain>
    </source>
</reference>
<dbReference type="EMBL" id="KI928023">
    <property type="protein sequence ID" value="ETW28552.1"/>
    <property type="molecule type" value="Genomic_DNA"/>
</dbReference>
<evidence type="ECO:0000256" key="2">
    <source>
        <dbReference type="SAM" id="MobiDB-lite"/>
    </source>
</evidence>
<feature type="compositionally biased region" description="Low complexity" evidence="2">
    <location>
        <begin position="57"/>
        <end position="97"/>
    </location>
</feature>
<dbReference type="Proteomes" id="UP000030656">
    <property type="component" value="Unassembled WGS sequence"/>
</dbReference>
<reference evidence="3 4" key="2">
    <citation type="submission" date="2013-02" db="EMBL/GenBank/DDBJ databases">
        <title>The Genome Sequence of Plasmodium falciparum FCH/4.</title>
        <authorList>
            <consortium name="The Broad Institute Genome Sequencing Platform"/>
            <consortium name="The Broad Institute Genome Sequencing Center for Infectious Disease"/>
            <person name="Neafsey D."/>
            <person name="Cheeseman I."/>
            <person name="Volkman S."/>
            <person name="Adams J."/>
            <person name="Walker B."/>
            <person name="Young S.K."/>
            <person name="Zeng Q."/>
            <person name="Gargeya S."/>
            <person name="Fitzgerald M."/>
            <person name="Haas B."/>
            <person name="Abouelleil A."/>
            <person name="Alvarado L."/>
            <person name="Arachchi H.M."/>
            <person name="Berlin A.M."/>
            <person name="Chapman S.B."/>
            <person name="Dewar J."/>
            <person name="Goldberg J."/>
            <person name="Griggs A."/>
            <person name="Gujja S."/>
            <person name="Hansen M."/>
            <person name="Howarth C."/>
            <person name="Imamovic A."/>
            <person name="Larimer J."/>
            <person name="McCowan C."/>
            <person name="Murphy C."/>
            <person name="Neiman D."/>
            <person name="Pearson M."/>
            <person name="Priest M."/>
            <person name="Roberts A."/>
            <person name="Saif S."/>
            <person name="Shea T."/>
            <person name="Sisk P."/>
            <person name="Sykes S."/>
            <person name="Wortman J."/>
            <person name="Nusbaum C."/>
            <person name="Birren B."/>
        </authorList>
    </citation>
    <scope>NUCLEOTIDE SEQUENCE [LARGE SCALE GENOMIC DNA]</scope>
    <source>
        <strain evidence="3 4">FCH/4</strain>
    </source>
</reference>
<feature type="region of interest" description="Disordered" evidence="2">
    <location>
        <begin position="50"/>
        <end position="147"/>
    </location>
</feature>
<evidence type="ECO:0000256" key="1">
    <source>
        <dbReference type="SAM" id="Coils"/>
    </source>
</evidence>
<name>A0A024VJ62_PLAFA</name>
<gene>
    <name evidence="3" type="ORF">PFFCH_03923</name>
</gene>
<dbReference type="AlphaFoldDB" id="A0A024VJ62"/>
<feature type="compositionally biased region" description="Basic and acidic residues" evidence="2">
    <location>
        <begin position="98"/>
        <end position="108"/>
    </location>
</feature>
<proteinExistence type="predicted"/>
<feature type="compositionally biased region" description="Basic residues" evidence="2">
    <location>
        <begin position="109"/>
        <end position="127"/>
    </location>
</feature>
<sequence length="334" mass="39590">MILSINKNNDSNTSVPQEELKSDVINASNIFDDKSNILINDDMGLAGVEKSEEEKCNNNNNNNNSDDNNNNNNNNNSDNNNNSNHFSNNNNNHFSNNEQRDNMNEMKRRHEKKKKLKKSKNKKHKNNEKKNEKRDNSPYYINSNSSNKSNIKLDSYDICVNKYSSNNYSDKEMSEGNKELYNNYKECNNKIEYEKIIKRLKEELEENQIDKKGILKKYEEEKKNVVVLHDQLDKLQLLFDNNQKKENIWNIEKENYLEDVESLRTNIEELDIRIEKKNNEIEILKRENEHILLKVDNLEKNKKEMKNEYVGNIGNVGRMIKFCMHFINIRILPF</sequence>
<evidence type="ECO:0000313" key="4">
    <source>
        <dbReference type="Proteomes" id="UP000030656"/>
    </source>
</evidence>
<feature type="compositionally biased region" description="Low complexity" evidence="2">
    <location>
        <begin position="137"/>
        <end position="147"/>
    </location>
</feature>
<accession>A0A024VJ62</accession>
<feature type="coiled-coil region" evidence="1">
    <location>
        <begin position="190"/>
        <end position="308"/>
    </location>
</feature>
<protein>
    <submittedName>
        <fullName evidence="3">Uncharacterized protein</fullName>
    </submittedName>
</protein>
<evidence type="ECO:0000313" key="3">
    <source>
        <dbReference type="EMBL" id="ETW28552.1"/>
    </source>
</evidence>
<organism evidence="3 4">
    <name type="scientific">Plasmodium falciparum FCH/4</name>
    <dbReference type="NCBI Taxonomy" id="1036724"/>
    <lineage>
        <taxon>Eukaryota</taxon>
        <taxon>Sar</taxon>
        <taxon>Alveolata</taxon>
        <taxon>Apicomplexa</taxon>
        <taxon>Aconoidasida</taxon>
        <taxon>Haemosporida</taxon>
        <taxon>Plasmodiidae</taxon>
        <taxon>Plasmodium</taxon>
        <taxon>Plasmodium (Laverania)</taxon>
    </lineage>
</organism>